<evidence type="ECO:0000256" key="1">
    <source>
        <dbReference type="SAM" id="Phobius"/>
    </source>
</evidence>
<gene>
    <name evidence="2" type="ORF">CN398_06235</name>
</gene>
<organism evidence="2 3">
    <name type="scientific">Bacillus thuringiensis</name>
    <dbReference type="NCBI Taxonomy" id="1428"/>
    <lineage>
        <taxon>Bacteria</taxon>
        <taxon>Bacillati</taxon>
        <taxon>Bacillota</taxon>
        <taxon>Bacilli</taxon>
        <taxon>Bacillales</taxon>
        <taxon>Bacillaceae</taxon>
        <taxon>Bacillus</taxon>
        <taxon>Bacillus cereus group</taxon>
    </lineage>
</organism>
<name>A0A9X6Z673_BACTU</name>
<dbReference type="Proteomes" id="UP000220397">
    <property type="component" value="Unassembled WGS sequence"/>
</dbReference>
<keyword evidence="1" id="KW-0472">Membrane</keyword>
<feature type="transmembrane region" description="Helical" evidence="1">
    <location>
        <begin position="20"/>
        <end position="40"/>
    </location>
</feature>
<evidence type="ECO:0000313" key="3">
    <source>
        <dbReference type="Proteomes" id="UP000220397"/>
    </source>
</evidence>
<keyword evidence="1" id="KW-0812">Transmembrane</keyword>
<protein>
    <submittedName>
        <fullName evidence="2">Uncharacterized protein</fullName>
    </submittedName>
</protein>
<dbReference type="AlphaFoldDB" id="A0A9X6Z673"/>
<comment type="caution">
    <text evidence="2">The sequence shown here is derived from an EMBL/GenBank/DDBJ whole genome shotgun (WGS) entry which is preliminary data.</text>
</comment>
<dbReference type="RefSeq" id="WP_086878036.1">
    <property type="nucleotide sequence ID" value="NZ_JARSYC010000071.1"/>
</dbReference>
<keyword evidence="1" id="KW-1133">Transmembrane helix</keyword>
<accession>A0A9X6Z673</accession>
<reference evidence="2 3" key="1">
    <citation type="submission" date="2017-09" db="EMBL/GenBank/DDBJ databases">
        <title>Large-scale bioinformatics analysis of Bacillus genomes uncovers conserved roles of natural products in bacterial physiology.</title>
        <authorList>
            <consortium name="Agbiome Team Llc"/>
            <person name="Bleich R.M."/>
            <person name="Kirk G.J."/>
            <person name="Santa Maria K.C."/>
            <person name="Allen S.E."/>
            <person name="Farag S."/>
            <person name="Shank E.A."/>
            <person name="Bowers A."/>
        </authorList>
    </citation>
    <scope>NUCLEOTIDE SEQUENCE [LARGE SCALE GENOMIC DNA]</scope>
    <source>
        <strain evidence="2 3">AFS015413</strain>
    </source>
</reference>
<feature type="transmembrane region" description="Helical" evidence="1">
    <location>
        <begin position="47"/>
        <end position="65"/>
    </location>
</feature>
<feature type="transmembrane region" description="Helical" evidence="1">
    <location>
        <begin position="85"/>
        <end position="104"/>
    </location>
</feature>
<sequence length="179" mass="20671">MKKKMENVNLRESIFKTYVLPLLFLSLVALPIIPLEIYLFDSSNIEFAIVSGFFMILFASFSSELHGKIMMTSALYICYFSHSWTVYGLVAVGLFFLLLSAIIIEKVSVWKKKQQKRAMEEMYPLYSNILGKKEKDLLSSIYGKSGYYYQVIQAGYVTDIELLAINARLKREINKQEND</sequence>
<evidence type="ECO:0000313" key="2">
    <source>
        <dbReference type="EMBL" id="PFB09198.1"/>
    </source>
</evidence>
<dbReference type="EMBL" id="NTUS01000013">
    <property type="protein sequence ID" value="PFB09198.1"/>
    <property type="molecule type" value="Genomic_DNA"/>
</dbReference>
<proteinExistence type="predicted"/>